<feature type="compositionally biased region" description="Basic and acidic residues" evidence="1">
    <location>
        <begin position="250"/>
        <end position="279"/>
    </location>
</feature>
<dbReference type="AlphaFoldDB" id="A0A6J4HBN9"/>
<evidence type="ECO:0000313" key="2">
    <source>
        <dbReference type="EMBL" id="CAA9219067.1"/>
    </source>
</evidence>
<sequence>VRTTGRHSAECAAGRAGSGDRAGRGFLRHGAGPGGAGRARPIRPGRAARAGATDGAAAPRRRTGRRRRARRAERDGGADRPSPGPGRARRAPAAAPRPEGPGRPGPDAAARGAEDRRRRLRQGRRRQVDHGGKPRRRARRRGAAGRVARCRHLRPLPPPDARHPRTAAHRGATDHPDQPLGAEGHVHRLPRRGGDGDDLARPDGDGRARAAHGPGGVGRARHHGGRHAARHRGCAAHHVAAGAAGRGRHRLDAAGRGADRRPARGEDVREGACPRARGDREHVLLLLPQMRAPGRAVRPWRRAGRGGADGRRIPRRAAAQARDPDPRRCRHPDRRRPAGDGGGAGLSPHGGPPLGQAERRGGAGRPADRHRV</sequence>
<protein>
    <submittedName>
        <fullName evidence="2">[4Fe-4S] cluster assembly scaffold protein Mrp (ApbC)</fullName>
    </submittedName>
</protein>
<gene>
    <name evidence="2" type="ORF">AVDCRST_MAG27-386</name>
</gene>
<feature type="region of interest" description="Disordered" evidence="1">
    <location>
        <begin position="1"/>
        <end position="279"/>
    </location>
</feature>
<feature type="compositionally biased region" description="Basic residues" evidence="1">
    <location>
        <begin position="219"/>
        <end position="235"/>
    </location>
</feature>
<reference evidence="2" key="1">
    <citation type="submission" date="2020-02" db="EMBL/GenBank/DDBJ databases">
        <authorList>
            <person name="Meier V. D."/>
        </authorList>
    </citation>
    <scope>NUCLEOTIDE SEQUENCE</scope>
    <source>
        <strain evidence="2">AVDCRST_MAG27</strain>
    </source>
</reference>
<proteinExistence type="predicted"/>
<name>A0A6J4HBN9_9PROT</name>
<feature type="non-terminal residue" evidence="2">
    <location>
        <position position="372"/>
    </location>
</feature>
<feature type="compositionally biased region" description="Low complexity" evidence="1">
    <location>
        <begin position="38"/>
        <end position="58"/>
    </location>
</feature>
<feature type="region of interest" description="Disordered" evidence="1">
    <location>
        <begin position="293"/>
        <end position="372"/>
    </location>
</feature>
<evidence type="ECO:0000256" key="1">
    <source>
        <dbReference type="SAM" id="MobiDB-lite"/>
    </source>
</evidence>
<accession>A0A6J4HBN9</accession>
<feature type="non-terminal residue" evidence="2">
    <location>
        <position position="1"/>
    </location>
</feature>
<feature type="compositionally biased region" description="Basic and acidic residues" evidence="1">
    <location>
        <begin position="192"/>
        <end position="208"/>
    </location>
</feature>
<organism evidence="2">
    <name type="scientific">uncultured Craurococcus sp</name>
    <dbReference type="NCBI Taxonomy" id="1135998"/>
    <lineage>
        <taxon>Bacteria</taxon>
        <taxon>Pseudomonadati</taxon>
        <taxon>Pseudomonadota</taxon>
        <taxon>Alphaproteobacteria</taxon>
        <taxon>Acetobacterales</taxon>
        <taxon>Acetobacteraceae</taxon>
        <taxon>Craurococcus</taxon>
        <taxon>environmental samples</taxon>
    </lineage>
</organism>
<feature type="compositionally biased region" description="Basic residues" evidence="1">
    <location>
        <begin position="133"/>
        <end position="154"/>
    </location>
</feature>
<feature type="compositionally biased region" description="Basic residues" evidence="1">
    <location>
        <begin position="59"/>
        <end position="71"/>
    </location>
</feature>
<dbReference type="EMBL" id="CADCTD010000007">
    <property type="protein sequence ID" value="CAA9219067.1"/>
    <property type="molecule type" value="Genomic_DNA"/>
</dbReference>
<feature type="compositionally biased region" description="Basic and acidic residues" evidence="1">
    <location>
        <begin position="357"/>
        <end position="372"/>
    </location>
</feature>